<evidence type="ECO:0000313" key="12">
    <source>
        <dbReference type="EMBL" id="QRD06681.1"/>
    </source>
</evidence>
<evidence type="ECO:0000256" key="1">
    <source>
        <dbReference type="ARBA" id="ARBA00004167"/>
    </source>
</evidence>
<feature type="compositionally biased region" description="Polar residues" evidence="8">
    <location>
        <begin position="322"/>
        <end position="335"/>
    </location>
</feature>
<dbReference type="CDD" id="cd12087">
    <property type="entry name" value="TM_EGFR-like"/>
    <property type="match status" value="1"/>
</dbReference>
<dbReference type="Proteomes" id="UP000663193">
    <property type="component" value="Chromosome 21"/>
</dbReference>
<feature type="compositionally biased region" description="Polar residues" evidence="8">
    <location>
        <begin position="279"/>
        <end position="289"/>
    </location>
</feature>
<name>A0A7U2IBD7_PHANO</name>
<evidence type="ECO:0000256" key="4">
    <source>
        <dbReference type="ARBA" id="ARBA00022741"/>
    </source>
</evidence>
<dbReference type="PANTHER" id="PTHR15549">
    <property type="entry name" value="PAIRED IMMUNOGLOBULIN-LIKE TYPE 2 RECEPTOR"/>
    <property type="match status" value="1"/>
</dbReference>
<dbReference type="AlphaFoldDB" id="A0A7U2IBD7"/>
<feature type="compositionally biased region" description="Polar residues" evidence="8">
    <location>
        <begin position="393"/>
        <end position="403"/>
    </location>
</feature>
<protein>
    <recommendedName>
        <fullName evidence="11">Epidermal growth factor receptor-like transmembrane-juxtamembrane segment domain-containing protein</fullName>
    </recommendedName>
</protein>
<evidence type="ECO:0000313" key="13">
    <source>
        <dbReference type="Proteomes" id="UP000663193"/>
    </source>
</evidence>
<keyword evidence="2" id="KW-0597">Phosphoprotein</keyword>
<evidence type="ECO:0000256" key="6">
    <source>
        <dbReference type="ARBA" id="ARBA00022989"/>
    </source>
</evidence>
<feature type="region of interest" description="Disordered" evidence="8">
    <location>
        <begin position="263"/>
        <end position="297"/>
    </location>
</feature>
<reference evidence="13" key="1">
    <citation type="journal article" date="2021" name="BMC Genomics">
        <title>Chromosome-level genome assembly and manually-curated proteome of model necrotroph Parastagonospora nodorum Sn15 reveals a genome-wide trove of candidate effector homologs, and redundancy of virulence-related functions within an accessory chromosome.</title>
        <authorList>
            <person name="Bertazzoni S."/>
            <person name="Jones D.A.B."/>
            <person name="Phan H.T."/>
            <person name="Tan K.-C."/>
            <person name="Hane J.K."/>
        </authorList>
    </citation>
    <scope>NUCLEOTIDE SEQUENCE [LARGE SCALE GENOMIC DNA]</scope>
    <source>
        <strain evidence="13">SN15 / ATCC MYA-4574 / FGSC 10173)</strain>
    </source>
</reference>
<evidence type="ECO:0000256" key="10">
    <source>
        <dbReference type="SAM" id="SignalP"/>
    </source>
</evidence>
<dbReference type="GO" id="GO:0016020">
    <property type="term" value="C:membrane"/>
    <property type="evidence" value="ECO:0007669"/>
    <property type="project" value="UniProtKB-SubCell"/>
</dbReference>
<keyword evidence="13" id="KW-1185">Reference proteome</keyword>
<feature type="signal peptide" evidence="10">
    <location>
        <begin position="1"/>
        <end position="17"/>
    </location>
</feature>
<keyword evidence="7 9" id="KW-0472">Membrane</keyword>
<feature type="compositionally biased region" description="Low complexity" evidence="8">
    <location>
        <begin position="337"/>
        <end position="350"/>
    </location>
</feature>
<keyword evidence="6 9" id="KW-1133">Transmembrane helix</keyword>
<keyword evidence="10" id="KW-0732">Signal</keyword>
<feature type="chain" id="PRO_5030841503" description="Epidermal growth factor receptor-like transmembrane-juxtamembrane segment domain-containing protein" evidence="10">
    <location>
        <begin position="18"/>
        <end position="403"/>
    </location>
</feature>
<dbReference type="GO" id="GO:0005524">
    <property type="term" value="F:ATP binding"/>
    <property type="evidence" value="ECO:0007669"/>
    <property type="project" value="UniProtKB-KW"/>
</dbReference>
<accession>A0A7U2IBD7</accession>
<dbReference type="OMA" id="ISEMNTP"/>
<keyword evidence="5" id="KW-0067">ATP-binding</keyword>
<evidence type="ECO:0000256" key="9">
    <source>
        <dbReference type="SAM" id="Phobius"/>
    </source>
</evidence>
<dbReference type="InterPro" id="IPR051694">
    <property type="entry name" value="Immunoregulatory_rcpt-like"/>
</dbReference>
<evidence type="ECO:0000256" key="3">
    <source>
        <dbReference type="ARBA" id="ARBA00022692"/>
    </source>
</evidence>
<organism evidence="12 13">
    <name type="scientific">Phaeosphaeria nodorum (strain SN15 / ATCC MYA-4574 / FGSC 10173)</name>
    <name type="common">Glume blotch fungus</name>
    <name type="synonym">Parastagonospora nodorum</name>
    <dbReference type="NCBI Taxonomy" id="321614"/>
    <lineage>
        <taxon>Eukaryota</taxon>
        <taxon>Fungi</taxon>
        <taxon>Dikarya</taxon>
        <taxon>Ascomycota</taxon>
        <taxon>Pezizomycotina</taxon>
        <taxon>Dothideomycetes</taxon>
        <taxon>Pleosporomycetidae</taxon>
        <taxon>Pleosporales</taxon>
        <taxon>Pleosporineae</taxon>
        <taxon>Phaeosphaeriaceae</taxon>
        <taxon>Parastagonospora</taxon>
    </lineage>
</organism>
<feature type="domain" description="Epidermal growth factor receptor-like transmembrane-juxtamembrane segment" evidence="11">
    <location>
        <begin position="230"/>
        <end position="260"/>
    </location>
</feature>
<comment type="subcellular location">
    <subcellularLocation>
        <location evidence="1">Membrane</location>
        <topology evidence="1">Single-pass membrane protein</topology>
    </subcellularLocation>
</comment>
<evidence type="ECO:0000256" key="7">
    <source>
        <dbReference type="ARBA" id="ARBA00023136"/>
    </source>
</evidence>
<dbReference type="Pfam" id="PF21314">
    <property type="entry name" value="TM_ErbB1"/>
    <property type="match status" value="1"/>
</dbReference>
<gene>
    <name evidence="12" type="ORF">JI435_135900</name>
</gene>
<feature type="compositionally biased region" description="Polar residues" evidence="8">
    <location>
        <begin position="357"/>
        <end position="368"/>
    </location>
</feature>
<evidence type="ECO:0000256" key="5">
    <source>
        <dbReference type="ARBA" id="ARBA00022840"/>
    </source>
</evidence>
<feature type="region of interest" description="Disordered" evidence="8">
    <location>
        <begin position="198"/>
        <end position="220"/>
    </location>
</feature>
<dbReference type="EMBL" id="CP069043">
    <property type="protein sequence ID" value="QRD06681.1"/>
    <property type="molecule type" value="Genomic_DNA"/>
</dbReference>
<dbReference type="OrthoDB" id="3557178at2759"/>
<evidence type="ECO:0000259" key="11">
    <source>
        <dbReference type="Pfam" id="PF21314"/>
    </source>
</evidence>
<keyword evidence="4" id="KW-0547">Nucleotide-binding</keyword>
<dbReference type="VEuPathDB" id="FungiDB:JI435_135900"/>
<proteinExistence type="predicted"/>
<dbReference type="InterPro" id="IPR049328">
    <property type="entry name" value="TM_ErbB1"/>
</dbReference>
<feature type="transmembrane region" description="Helical" evidence="9">
    <location>
        <begin position="228"/>
        <end position="252"/>
    </location>
</feature>
<dbReference type="GO" id="GO:0071944">
    <property type="term" value="C:cell periphery"/>
    <property type="evidence" value="ECO:0007669"/>
    <property type="project" value="UniProtKB-ARBA"/>
</dbReference>
<evidence type="ECO:0000256" key="2">
    <source>
        <dbReference type="ARBA" id="ARBA00022553"/>
    </source>
</evidence>
<keyword evidence="3 9" id="KW-0812">Transmembrane</keyword>
<evidence type="ECO:0000256" key="8">
    <source>
        <dbReference type="SAM" id="MobiDB-lite"/>
    </source>
</evidence>
<feature type="region of interest" description="Disordered" evidence="8">
    <location>
        <begin position="309"/>
        <end position="403"/>
    </location>
</feature>
<sequence>MLAPTVILSALISSSIAALLPSAVEPASDALITPGPQIELVRRQNDQRYMGWVADEAGAWSTEICDLGNKYYQDASRWGCCATTRSDCGANLAVGCVNGNMIYRATASGSESLSNSLITLACTSIWTASTDRSFSLCNTAYMFENERDSNSKVNIVCGVSSLDWTYYRTAPVAATETTSSTRTRSASFSLPGRASLIPTSVPTLSPESDPVGGSSSSFGTRRKSKSKAWIAGAVVGPILGLAIIGLLACFFIRRKKNKSRNLTVAPATGGMPPPGATAYQQNTYPTNNPAQPPQYYPDMQQNAAAAPLGVGKQDGYYGPGANPQSPVTPQGSQSPYGAAPQQWQQPGAQPVYGAPSPSISPAPQNVQPAQYMASEGRPFSSELEGNHAYGQPQIVNVQPPKQN</sequence>